<gene>
    <name evidence="2" type="ORF">Pla163_12300</name>
</gene>
<organism evidence="2 3">
    <name type="scientific">Rohdeia mirabilis</name>
    <dbReference type="NCBI Taxonomy" id="2528008"/>
    <lineage>
        <taxon>Bacteria</taxon>
        <taxon>Pseudomonadati</taxon>
        <taxon>Planctomycetota</taxon>
        <taxon>Planctomycetia</taxon>
        <taxon>Planctomycetia incertae sedis</taxon>
        <taxon>Rohdeia</taxon>
    </lineage>
</organism>
<dbReference type="RefSeq" id="WP_145185080.1">
    <property type="nucleotide sequence ID" value="NZ_CP036290.1"/>
</dbReference>
<dbReference type="Gene3D" id="1.20.1050.10">
    <property type="match status" value="1"/>
</dbReference>
<dbReference type="InterPro" id="IPR036249">
    <property type="entry name" value="Thioredoxin-like_sf"/>
</dbReference>
<dbReference type="PANTHER" id="PTHR43968">
    <property type="match status" value="1"/>
</dbReference>
<protein>
    <recommendedName>
        <fullName evidence="1">GST N-terminal domain-containing protein</fullName>
    </recommendedName>
</protein>
<dbReference type="InterPro" id="IPR036282">
    <property type="entry name" value="Glutathione-S-Trfase_C_sf"/>
</dbReference>
<dbReference type="InterPro" id="IPR050983">
    <property type="entry name" value="GST_Omega/HSP26"/>
</dbReference>
<dbReference type="OrthoDB" id="9797500at2"/>
<evidence type="ECO:0000259" key="1">
    <source>
        <dbReference type="PROSITE" id="PS50404"/>
    </source>
</evidence>
<dbReference type="Proteomes" id="UP000319342">
    <property type="component" value="Chromosome"/>
</dbReference>
<accession>A0A518CY55</accession>
<dbReference type="Pfam" id="PF00043">
    <property type="entry name" value="GST_C"/>
    <property type="match status" value="1"/>
</dbReference>
<dbReference type="SUPFAM" id="SSF52833">
    <property type="entry name" value="Thioredoxin-like"/>
    <property type="match status" value="1"/>
</dbReference>
<proteinExistence type="predicted"/>
<dbReference type="InterPro" id="IPR040079">
    <property type="entry name" value="Glutathione_S-Trfase"/>
</dbReference>
<name>A0A518CY55_9BACT</name>
<dbReference type="GO" id="GO:0005737">
    <property type="term" value="C:cytoplasm"/>
    <property type="evidence" value="ECO:0007669"/>
    <property type="project" value="TreeGrafter"/>
</dbReference>
<evidence type="ECO:0000313" key="3">
    <source>
        <dbReference type="Proteomes" id="UP000319342"/>
    </source>
</evidence>
<keyword evidence="3" id="KW-1185">Reference proteome</keyword>
<dbReference type="CDD" id="cd00570">
    <property type="entry name" value="GST_N_family"/>
    <property type="match status" value="1"/>
</dbReference>
<dbReference type="Pfam" id="PF13417">
    <property type="entry name" value="GST_N_3"/>
    <property type="match status" value="1"/>
</dbReference>
<dbReference type="Gene3D" id="3.40.30.10">
    <property type="entry name" value="Glutaredoxin"/>
    <property type="match status" value="1"/>
</dbReference>
<dbReference type="SFLD" id="SFLDS00019">
    <property type="entry name" value="Glutathione_Transferase_(cytos"/>
    <property type="match status" value="1"/>
</dbReference>
<dbReference type="PROSITE" id="PS50404">
    <property type="entry name" value="GST_NTER"/>
    <property type="match status" value="1"/>
</dbReference>
<feature type="domain" description="GST N-terminal" evidence="1">
    <location>
        <begin position="2"/>
        <end position="84"/>
    </location>
</feature>
<dbReference type="AlphaFoldDB" id="A0A518CY55"/>
<dbReference type="CDD" id="cd00299">
    <property type="entry name" value="GST_C_family"/>
    <property type="match status" value="1"/>
</dbReference>
<dbReference type="InterPro" id="IPR004045">
    <property type="entry name" value="Glutathione_S-Trfase_N"/>
</dbReference>
<dbReference type="InterPro" id="IPR004046">
    <property type="entry name" value="GST_C"/>
</dbReference>
<sequence length="213" mass="23408">MTRLRLFDLAPSPNNVKVRLALGYKGIAYERVPVDPADRAPILEATGQPLTPAIEHTLGEGVTVRLFDSGAILRYLDANFPDTPRLFSADRQTMGAIERAELRVRTEIQPCIGRIFGQFFAPSVDASECAAASAALHAATAEIEERLSEADTLVGDTITAADVTCAPFVQYGRLTANDWPEGSIQRFFAEHLALGPDRERTRAWAARLHEFDR</sequence>
<dbReference type="EMBL" id="CP036290">
    <property type="protein sequence ID" value="QDU84126.1"/>
    <property type="molecule type" value="Genomic_DNA"/>
</dbReference>
<dbReference type="PANTHER" id="PTHR43968:SF6">
    <property type="entry name" value="GLUTATHIONE S-TRANSFERASE OMEGA"/>
    <property type="match status" value="1"/>
</dbReference>
<evidence type="ECO:0000313" key="2">
    <source>
        <dbReference type="EMBL" id="QDU84126.1"/>
    </source>
</evidence>
<dbReference type="SUPFAM" id="SSF47616">
    <property type="entry name" value="GST C-terminal domain-like"/>
    <property type="match status" value="1"/>
</dbReference>
<reference evidence="2 3" key="1">
    <citation type="submission" date="2019-02" db="EMBL/GenBank/DDBJ databases">
        <title>Deep-cultivation of Planctomycetes and their phenomic and genomic characterization uncovers novel biology.</title>
        <authorList>
            <person name="Wiegand S."/>
            <person name="Jogler M."/>
            <person name="Boedeker C."/>
            <person name="Pinto D."/>
            <person name="Vollmers J."/>
            <person name="Rivas-Marin E."/>
            <person name="Kohn T."/>
            <person name="Peeters S.H."/>
            <person name="Heuer A."/>
            <person name="Rast P."/>
            <person name="Oberbeckmann S."/>
            <person name="Bunk B."/>
            <person name="Jeske O."/>
            <person name="Meyerdierks A."/>
            <person name="Storesund J.E."/>
            <person name="Kallscheuer N."/>
            <person name="Luecker S."/>
            <person name="Lage O.M."/>
            <person name="Pohl T."/>
            <person name="Merkel B.J."/>
            <person name="Hornburger P."/>
            <person name="Mueller R.-W."/>
            <person name="Bruemmer F."/>
            <person name="Labrenz M."/>
            <person name="Spormann A.M."/>
            <person name="Op den Camp H."/>
            <person name="Overmann J."/>
            <person name="Amann R."/>
            <person name="Jetten M.S.M."/>
            <person name="Mascher T."/>
            <person name="Medema M.H."/>
            <person name="Devos D.P."/>
            <person name="Kaster A.-K."/>
            <person name="Ovreas L."/>
            <person name="Rohde M."/>
            <person name="Galperin M.Y."/>
            <person name="Jogler C."/>
        </authorList>
    </citation>
    <scope>NUCLEOTIDE SEQUENCE [LARGE SCALE GENOMIC DNA]</scope>
    <source>
        <strain evidence="2 3">Pla163</strain>
    </source>
</reference>